<dbReference type="Pfam" id="PF03796">
    <property type="entry name" value="DnaB_C"/>
    <property type="match status" value="1"/>
</dbReference>
<dbReference type="InterPro" id="IPR027417">
    <property type="entry name" value="P-loop_NTPase"/>
</dbReference>
<evidence type="ECO:0000256" key="4">
    <source>
        <dbReference type="ARBA" id="ARBA00022741"/>
    </source>
</evidence>
<name>A0A8J3PGM5_9ACTN</name>
<evidence type="ECO:0000256" key="3">
    <source>
        <dbReference type="ARBA" id="ARBA00022705"/>
    </source>
</evidence>
<protein>
    <recommendedName>
        <fullName evidence="11 12">Replicative DNA helicase</fullName>
        <ecNumber evidence="11 12">5.6.2.3</ecNumber>
    </recommendedName>
</protein>
<organism evidence="14 15">
    <name type="scientific">Catellatospora methionotrophica</name>
    <dbReference type="NCBI Taxonomy" id="121620"/>
    <lineage>
        <taxon>Bacteria</taxon>
        <taxon>Bacillati</taxon>
        <taxon>Actinomycetota</taxon>
        <taxon>Actinomycetes</taxon>
        <taxon>Micromonosporales</taxon>
        <taxon>Micromonosporaceae</taxon>
        <taxon>Catellatospora</taxon>
    </lineage>
</organism>
<dbReference type="InterPro" id="IPR036185">
    <property type="entry name" value="DNA_heli_DnaB-like_N_sf"/>
</dbReference>
<dbReference type="GO" id="GO:0005829">
    <property type="term" value="C:cytosol"/>
    <property type="evidence" value="ECO:0007669"/>
    <property type="project" value="TreeGrafter"/>
</dbReference>
<keyword evidence="15" id="KW-1185">Reference proteome</keyword>
<dbReference type="GO" id="GO:0005524">
    <property type="term" value="F:ATP binding"/>
    <property type="evidence" value="ECO:0007669"/>
    <property type="project" value="UniProtKB-UniRule"/>
</dbReference>
<evidence type="ECO:0000259" key="13">
    <source>
        <dbReference type="PROSITE" id="PS51199"/>
    </source>
</evidence>
<dbReference type="Gene3D" id="1.10.860.10">
    <property type="entry name" value="DNAb Helicase, Chain A"/>
    <property type="match status" value="1"/>
</dbReference>
<dbReference type="InterPro" id="IPR007694">
    <property type="entry name" value="DNA_helicase_DnaB-like_C"/>
</dbReference>
<dbReference type="SUPFAM" id="SSF48024">
    <property type="entry name" value="N-terminal domain of DnaB helicase"/>
    <property type="match status" value="1"/>
</dbReference>
<comment type="similarity">
    <text evidence="1 12">Belongs to the helicase family. DnaB subfamily.</text>
</comment>
<dbReference type="PANTHER" id="PTHR30153">
    <property type="entry name" value="REPLICATIVE DNA HELICASE DNAB"/>
    <property type="match status" value="1"/>
</dbReference>
<dbReference type="InterPro" id="IPR016136">
    <property type="entry name" value="DNA_helicase_N/primase_C"/>
</dbReference>
<evidence type="ECO:0000256" key="9">
    <source>
        <dbReference type="ARBA" id="ARBA00023235"/>
    </source>
</evidence>
<dbReference type="RefSeq" id="WP_166379917.1">
    <property type="nucleotide sequence ID" value="NZ_BAAATT010000005.1"/>
</dbReference>
<reference evidence="14" key="1">
    <citation type="submission" date="2021-01" db="EMBL/GenBank/DDBJ databases">
        <title>Whole genome shotgun sequence of Catellatospora methionotrophica NBRC 14553.</title>
        <authorList>
            <person name="Komaki H."/>
            <person name="Tamura T."/>
        </authorList>
    </citation>
    <scope>NUCLEOTIDE SEQUENCE</scope>
    <source>
        <strain evidence="14">NBRC 14553</strain>
    </source>
</reference>
<gene>
    <name evidence="14" type="primary">dnaB_2</name>
    <name evidence="14" type="ORF">Cme02nite_38450</name>
</gene>
<dbReference type="CDD" id="cd00984">
    <property type="entry name" value="DnaB_C"/>
    <property type="match status" value="1"/>
</dbReference>
<keyword evidence="3 12" id="KW-0235">DNA replication</keyword>
<dbReference type="InterPro" id="IPR007693">
    <property type="entry name" value="DNA_helicase_DnaB-like_N"/>
</dbReference>
<dbReference type="Gene3D" id="3.40.50.300">
    <property type="entry name" value="P-loop containing nucleotide triphosphate hydrolases"/>
    <property type="match status" value="1"/>
</dbReference>
<evidence type="ECO:0000256" key="12">
    <source>
        <dbReference type="RuleBase" id="RU362085"/>
    </source>
</evidence>
<evidence type="ECO:0000256" key="1">
    <source>
        <dbReference type="ARBA" id="ARBA00008428"/>
    </source>
</evidence>
<dbReference type="EMBL" id="BONJ01000020">
    <property type="protein sequence ID" value="GIG15513.1"/>
    <property type="molecule type" value="Genomic_DNA"/>
</dbReference>
<dbReference type="SUPFAM" id="SSF52540">
    <property type="entry name" value="P-loop containing nucleoside triphosphate hydrolases"/>
    <property type="match status" value="1"/>
</dbReference>
<evidence type="ECO:0000256" key="8">
    <source>
        <dbReference type="ARBA" id="ARBA00023125"/>
    </source>
</evidence>
<dbReference type="PANTHER" id="PTHR30153:SF2">
    <property type="entry name" value="REPLICATIVE DNA HELICASE"/>
    <property type="match status" value="1"/>
</dbReference>
<sequence>MNDRVPPHDLAAEQVVLGSMMLNHEAVAIAVERLRPEDFYRNAHGVIFASIIGAWADREPTDEIAIATRLQVAGDLARIGGPIGLHALVEAVPVAASIGYYAKTVAERANVRRIIEAGTRIAQMAYESNGEIGELPAHATKLIANAVDDRQQAGLTHVSEMVNDSLDAIEEARNGGRGAGILTGIHALDDATGGFRPGQMIIVAGRPGMGKSVMGIEAARDVAMSQRKQVAIFTLEMSRTEVLHRLYSAMTSIEISRIVRGQLSDADWTKISRAAAQVADAPILIDDSAPLTLPIIAARARRAHARSPLALVVIDYLQLIKTGRRAENRQQEVTEISQGVKLLAKELGCPVLIAAQLNRNNEGRTDKRPQLSDLRESGSLEQDADLVILLHRDNYYDPDTPRGNEIDVILAKQRSGQTGAVVAGAQFEYVRFVNLPQL</sequence>
<keyword evidence="4 12" id="KW-0547">Nucleotide-binding</keyword>
<dbReference type="GO" id="GO:0016787">
    <property type="term" value="F:hydrolase activity"/>
    <property type="evidence" value="ECO:0007669"/>
    <property type="project" value="UniProtKB-KW"/>
</dbReference>
<keyword evidence="2 12" id="KW-0639">Primosome</keyword>
<dbReference type="GO" id="GO:0003677">
    <property type="term" value="F:DNA binding"/>
    <property type="evidence" value="ECO:0007669"/>
    <property type="project" value="UniProtKB-UniRule"/>
</dbReference>
<evidence type="ECO:0000256" key="7">
    <source>
        <dbReference type="ARBA" id="ARBA00022840"/>
    </source>
</evidence>
<dbReference type="PROSITE" id="PS51199">
    <property type="entry name" value="SF4_HELICASE"/>
    <property type="match status" value="1"/>
</dbReference>
<dbReference type="GO" id="GO:0006269">
    <property type="term" value="P:DNA replication, synthesis of primer"/>
    <property type="evidence" value="ECO:0007669"/>
    <property type="project" value="UniProtKB-UniRule"/>
</dbReference>
<keyword evidence="9" id="KW-0413">Isomerase</keyword>
<dbReference type="Pfam" id="PF00772">
    <property type="entry name" value="DnaB"/>
    <property type="match status" value="1"/>
</dbReference>
<proteinExistence type="inferred from homology"/>
<dbReference type="GO" id="GO:1990077">
    <property type="term" value="C:primosome complex"/>
    <property type="evidence" value="ECO:0007669"/>
    <property type="project" value="UniProtKB-UniRule"/>
</dbReference>
<evidence type="ECO:0000256" key="11">
    <source>
        <dbReference type="NCBIfam" id="TIGR00665"/>
    </source>
</evidence>
<comment type="caution">
    <text evidence="14">The sequence shown here is derived from an EMBL/GenBank/DDBJ whole genome shotgun (WGS) entry which is preliminary data.</text>
</comment>
<dbReference type="InterPro" id="IPR007692">
    <property type="entry name" value="DNA_helicase_DnaB"/>
</dbReference>
<keyword evidence="6 12" id="KW-0347">Helicase</keyword>
<comment type="catalytic activity">
    <reaction evidence="10 12">
        <text>ATP + H2O = ADP + phosphate + H(+)</text>
        <dbReference type="Rhea" id="RHEA:13065"/>
        <dbReference type="ChEBI" id="CHEBI:15377"/>
        <dbReference type="ChEBI" id="CHEBI:15378"/>
        <dbReference type="ChEBI" id="CHEBI:30616"/>
        <dbReference type="ChEBI" id="CHEBI:43474"/>
        <dbReference type="ChEBI" id="CHEBI:456216"/>
        <dbReference type="EC" id="5.6.2.3"/>
    </reaction>
</comment>
<keyword evidence="5 12" id="KW-0378">Hydrolase</keyword>
<dbReference type="NCBIfam" id="TIGR00665">
    <property type="entry name" value="DnaB"/>
    <property type="match status" value="1"/>
</dbReference>
<evidence type="ECO:0000256" key="6">
    <source>
        <dbReference type="ARBA" id="ARBA00022806"/>
    </source>
</evidence>
<keyword evidence="8 12" id="KW-0238">DNA-binding</keyword>
<dbReference type="Proteomes" id="UP000660339">
    <property type="component" value="Unassembled WGS sequence"/>
</dbReference>
<accession>A0A8J3PGM5</accession>
<evidence type="ECO:0000313" key="15">
    <source>
        <dbReference type="Proteomes" id="UP000660339"/>
    </source>
</evidence>
<evidence type="ECO:0000256" key="2">
    <source>
        <dbReference type="ARBA" id="ARBA00022515"/>
    </source>
</evidence>
<evidence type="ECO:0000256" key="10">
    <source>
        <dbReference type="ARBA" id="ARBA00048954"/>
    </source>
</evidence>
<dbReference type="AlphaFoldDB" id="A0A8J3PGM5"/>
<evidence type="ECO:0000256" key="5">
    <source>
        <dbReference type="ARBA" id="ARBA00022801"/>
    </source>
</evidence>
<feature type="domain" description="SF4 helicase" evidence="13">
    <location>
        <begin position="174"/>
        <end position="438"/>
    </location>
</feature>
<dbReference type="GO" id="GO:0043139">
    <property type="term" value="F:5'-3' DNA helicase activity"/>
    <property type="evidence" value="ECO:0007669"/>
    <property type="project" value="UniProtKB-EC"/>
</dbReference>
<comment type="function">
    <text evidence="12">The main replicative DNA helicase, it participates in initiation and elongation during chromosome replication. Travels ahead of the DNA replisome, separating dsDNA into templates for DNA synthesis. A processive ATP-dependent 5'-3' DNA helicase it has DNA-dependent ATPase activity.</text>
</comment>
<dbReference type="EC" id="5.6.2.3" evidence="11 12"/>
<keyword evidence="7 12" id="KW-0067">ATP-binding</keyword>
<evidence type="ECO:0000313" key="14">
    <source>
        <dbReference type="EMBL" id="GIG15513.1"/>
    </source>
</evidence>